<dbReference type="Gene3D" id="3.30.40.10">
    <property type="entry name" value="Zinc/RING finger domain, C3HC4 (zinc finger)"/>
    <property type="match status" value="1"/>
</dbReference>
<dbReference type="AlphaFoldDB" id="A0AAD2FS44"/>
<feature type="region of interest" description="Disordered" evidence="5">
    <location>
        <begin position="1"/>
        <end position="46"/>
    </location>
</feature>
<reference evidence="7" key="1">
    <citation type="submission" date="2023-08" db="EMBL/GenBank/DDBJ databases">
        <authorList>
            <person name="Audoor S."/>
            <person name="Bilcke G."/>
        </authorList>
    </citation>
    <scope>NUCLEOTIDE SEQUENCE</scope>
</reference>
<dbReference type="Pfam" id="PF00628">
    <property type="entry name" value="PHD"/>
    <property type="match status" value="1"/>
</dbReference>
<keyword evidence="1" id="KW-0479">Metal-binding</keyword>
<dbReference type="InterPro" id="IPR019786">
    <property type="entry name" value="Zinc_finger_PHD-type_CS"/>
</dbReference>
<dbReference type="PROSITE" id="PS50016">
    <property type="entry name" value="ZF_PHD_2"/>
    <property type="match status" value="1"/>
</dbReference>
<dbReference type="EMBL" id="CAKOGP040001781">
    <property type="protein sequence ID" value="CAJ1951222.1"/>
    <property type="molecule type" value="Genomic_DNA"/>
</dbReference>
<evidence type="ECO:0000313" key="8">
    <source>
        <dbReference type="Proteomes" id="UP001295423"/>
    </source>
</evidence>
<organism evidence="7 8">
    <name type="scientific">Cylindrotheca closterium</name>
    <dbReference type="NCBI Taxonomy" id="2856"/>
    <lineage>
        <taxon>Eukaryota</taxon>
        <taxon>Sar</taxon>
        <taxon>Stramenopiles</taxon>
        <taxon>Ochrophyta</taxon>
        <taxon>Bacillariophyta</taxon>
        <taxon>Bacillariophyceae</taxon>
        <taxon>Bacillariophycidae</taxon>
        <taxon>Bacillariales</taxon>
        <taxon>Bacillariaceae</taxon>
        <taxon>Cylindrotheca</taxon>
    </lineage>
</organism>
<dbReference type="InterPro" id="IPR019787">
    <property type="entry name" value="Znf_PHD-finger"/>
</dbReference>
<dbReference type="InterPro" id="IPR013083">
    <property type="entry name" value="Znf_RING/FYVE/PHD"/>
</dbReference>
<dbReference type="PROSITE" id="PS01359">
    <property type="entry name" value="ZF_PHD_1"/>
    <property type="match status" value="1"/>
</dbReference>
<dbReference type="SUPFAM" id="SSF57903">
    <property type="entry name" value="FYVE/PHD zinc finger"/>
    <property type="match status" value="1"/>
</dbReference>
<evidence type="ECO:0000259" key="6">
    <source>
        <dbReference type="PROSITE" id="PS50016"/>
    </source>
</evidence>
<name>A0AAD2FS44_9STRA</name>
<keyword evidence="3" id="KW-0862">Zinc</keyword>
<protein>
    <recommendedName>
        <fullName evidence="6">PHD-type domain-containing protein</fullName>
    </recommendedName>
</protein>
<feature type="domain" description="PHD-type" evidence="6">
    <location>
        <begin position="101"/>
        <end position="153"/>
    </location>
</feature>
<feature type="region of interest" description="Disordered" evidence="5">
    <location>
        <begin position="495"/>
        <end position="518"/>
    </location>
</feature>
<dbReference type="InterPro" id="IPR001965">
    <property type="entry name" value="Znf_PHD"/>
</dbReference>
<evidence type="ECO:0000313" key="7">
    <source>
        <dbReference type="EMBL" id="CAJ1951222.1"/>
    </source>
</evidence>
<evidence type="ECO:0000256" key="1">
    <source>
        <dbReference type="ARBA" id="ARBA00022723"/>
    </source>
</evidence>
<dbReference type="InterPro" id="IPR011011">
    <property type="entry name" value="Znf_FYVE_PHD"/>
</dbReference>
<evidence type="ECO:0000256" key="4">
    <source>
        <dbReference type="PROSITE-ProRule" id="PRU00146"/>
    </source>
</evidence>
<dbReference type="Proteomes" id="UP001295423">
    <property type="component" value="Unassembled WGS sequence"/>
</dbReference>
<dbReference type="PANTHER" id="PTHR47162">
    <property type="entry name" value="OS02G0192300 PROTEIN"/>
    <property type="match status" value="1"/>
</dbReference>
<keyword evidence="8" id="KW-1185">Reference proteome</keyword>
<comment type="caution">
    <text evidence="7">The sequence shown here is derived from an EMBL/GenBank/DDBJ whole genome shotgun (WGS) entry which is preliminary data.</text>
</comment>
<proteinExistence type="predicted"/>
<feature type="compositionally biased region" description="Polar residues" evidence="5">
    <location>
        <begin position="8"/>
        <end position="46"/>
    </location>
</feature>
<accession>A0AAD2FS44</accession>
<dbReference type="PANTHER" id="PTHR47162:SF10">
    <property type="entry name" value="METHYL-CPG-BINDING DOMAIN-CONTAINING PROTEIN 9 ISOFORM X1"/>
    <property type="match status" value="1"/>
</dbReference>
<dbReference type="SMART" id="SM00249">
    <property type="entry name" value="PHD"/>
    <property type="match status" value="1"/>
</dbReference>
<evidence type="ECO:0000256" key="2">
    <source>
        <dbReference type="ARBA" id="ARBA00022771"/>
    </source>
</evidence>
<evidence type="ECO:0000256" key="5">
    <source>
        <dbReference type="SAM" id="MobiDB-lite"/>
    </source>
</evidence>
<evidence type="ECO:0000256" key="3">
    <source>
        <dbReference type="ARBA" id="ARBA00022833"/>
    </source>
</evidence>
<dbReference type="GO" id="GO:0008270">
    <property type="term" value="F:zinc ion binding"/>
    <property type="evidence" value="ECO:0007669"/>
    <property type="project" value="UniProtKB-KW"/>
</dbReference>
<gene>
    <name evidence="7" type="ORF">CYCCA115_LOCUS12966</name>
</gene>
<keyword evidence="2 4" id="KW-0863">Zinc-finger</keyword>
<sequence>MDEGDSAMDSSLELNNGDGSRSSSPVAPNGSKRSQSPVSAITVESSTKATPYSSIKPFSMFDTSSIVKKRKRRLQMAQEECGEELEFPLHVCGLPIPEEVHGVCAKCKSDRDSDTILLCDGEGCDKEYHMACCTPPLDKVPTGEFYCFDCSVKGSTTELEEYLEEHDSQKLQLDDPSSFMETLLKEDVWNELNPKHAVEETEITEVPRSELDWTHQEDPQSLIGKSIRLYCPKGNHYHNGRIVDVRSNHANDTDCLVRFHAGSDGRKTALTTWVSLEEHCVAICTDIVWARFGDRIWRKARLWSRTSRELVPVMNDLIRLGGALRPVQSEPSRRPLKATKPDWGLLETMIGKAIFEYLELRKATNVKLPGNAKTPTGREAEIMHGLVEMELNEQERVKRWRNLPLKNPMHPKAITCQDEYGLGTLDYEVPRPMLIHPPQLIPQGLDRLYMVERIARLYQCKPSKDMATSLDCLLEDRPALSIQEITAMHRDRLCGDSKSEGAKTAAKTENPIEPNGNA</sequence>